<keyword evidence="2" id="KW-1003">Cell membrane</keyword>
<feature type="transmembrane region" description="Helical" evidence="6">
    <location>
        <begin position="110"/>
        <end position="127"/>
    </location>
</feature>
<dbReference type="PANTHER" id="PTHR34857:SF2">
    <property type="entry name" value="SLL0384 PROTEIN"/>
    <property type="match status" value="1"/>
</dbReference>
<name>A0ABV4DND2_9LACO</name>
<protein>
    <submittedName>
        <fullName evidence="7">Energy-coupling factor transporter transmembrane component T</fullName>
    </submittedName>
</protein>
<reference evidence="7 8" key="1">
    <citation type="submission" date="2024-03" db="EMBL/GenBank/DDBJ databases">
        <title>Mouse gut bacterial collection (mGBC) of GemPharmatech.</title>
        <authorList>
            <person name="He Y."/>
            <person name="Dong L."/>
            <person name="Wu D."/>
            <person name="Gao X."/>
            <person name="Lin Z."/>
        </authorList>
    </citation>
    <scope>NUCLEOTIDE SEQUENCE [LARGE SCALE GENOMIC DNA]</scope>
    <source>
        <strain evidence="7 8">15-30</strain>
    </source>
</reference>
<sequence length="273" mass="31075">MVQNMNNSTDPKLPTWLTTKNDTHLDFKKKHDFVGVNISSIGKLLHFLTNVTPVYHVDSSPWFRVCSLLLTTLLVLLSQNVIFLWAVSLIILGQIAFFPGNAILAILKKYFKLILFTLIFILPSLLLSHKADLALFLMRIGTLLLALAYFSGTTSWQQFILALKQLHFPSVLILTLDITVKYCYLAGIYLQESLYSIRFKTLGQKASLHLLGNLIGELYLSLKQRMNDLYQAMVLRGYKLSNTNKMRPRFQKHDLIPGLILLAICALFIVMRG</sequence>
<evidence type="ECO:0000256" key="2">
    <source>
        <dbReference type="ARBA" id="ARBA00022475"/>
    </source>
</evidence>
<feature type="transmembrane region" description="Helical" evidence="6">
    <location>
        <begin position="61"/>
        <end position="77"/>
    </location>
</feature>
<organism evidence="7 8">
    <name type="scientific">Ligilactobacillus faecis</name>
    <dbReference type="NCBI Taxonomy" id="762833"/>
    <lineage>
        <taxon>Bacteria</taxon>
        <taxon>Bacillati</taxon>
        <taxon>Bacillota</taxon>
        <taxon>Bacilli</taxon>
        <taxon>Lactobacillales</taxon>
        <taxon>Lactobacillaceae</taxon>
        <taxon>Ligilactobacillus</taxon>
    </lineage>
</organism>
<evidence type="ECO:0000256" key="4">
    <source>
        <dbReference type="ARBA" id="ARBA00022989"/>
    </source>
</evidence>
<keyword evidence="5 6" id="KW-0472">Membrane</keyword>
<feature type="transmembrane region" description="Helical" evidence="6">
    <location>
        <begin position="171"/>
        <end position="190"/>
    </location>
</feature>
<dbReference type="CDD" id="cd16914">
    <property type="entry name" value="EcfT"/>
    <property type="match status" value="1"/>
</dbReference>
<evidence type="ECO:0000313" key="8">
    <source>
        <dbReference type="Proteomes" id="UP001565236"/>
    </source>
</evidence>
<proteinExistence type="predicted"/>
<feature type="transmembrane region" description="Helical" evidence="6">
    <location>
        <begin position="82"/>
        <end position="104"/>
    </location>
</feature>
<dbReference type="InterPro" id="IPR003339">
    <property type="entry name" value="ABC/ECF_trnsptr_transmembrane"/>
</dbReference>
<keyword evidence="8" id="KW-1185">Reference proteome</keyword>
<dbReference type="InterPro" id="IPR051611">
    <property type="entry name" value="ECF_transporter_component"/>
</dbReference>
<evidence type="ECO:0000313" key="7">
    <source>
        <dbReference type="EMBL" id="MEY8661378.1"/>
    </source>
</evidence>
<keyword evidence="4 6" id="KW-1133">Transmembrane helix</keyword>
<dbReference type="PANTHER" id="PTHR34857">
    <property type="entry name" value="SLL0384 PROTEIN"/>
    <property type="match status" value="1"/>
</dbReference>
<evidence type="ECO:0000256" key="6">
    <source>
        <dbReference type="SAM" id="Phobius"/>
    </source>
</evidence>
<feature type="transmembrane region" description="Helical" evidence="6">
    <location>
        <begin position="134"/>
        <end position="151"/>
    </location>
</feature>
<comment type="subcellular location">
    <subcellularLocation>
        <location evidence="1">Membrane</location>
        <topology evidence="1">Multi-pass membrane protein</topology>
    </subcellularLocation>
</comment>
<comment type="caution">
    <text evidence="7">The sequence shown here is derived from an EMBL/GenBank/DDBJ whole genome shotgun (WGS) entry which is preliminary data.</text>
</comment>
<dbReference type="RefSeq" id="WP_280606729.1">
    <property type="nucleotide sequence ID" value="NZ_CP123639.1"/>
</dbReference>
<evidence type="ECO:0000256" key="3">
    <source>
        <dbReference type="ARBA" id="ARBA00022692"/>
    </source>
</evidence>
<accession>A0ABV4DND2</accession>
<evidence type="ECO:0000256" key="1">
    <source>
        <dbReference type="ARBA" id="ARBA00004141"/>
    </source>
</evidence>
<dbReference type="EMBL" id="JBCLUF010000001">
    <property type="protein sequence ID" value="MEY8661378.1"/>
    <property type="molecule type" value="Genomic_DNA"/>
</dbReference>
<gene>
    <name evidence="7" type="ORF">AALT52_00510</name>
</gene>
<feature type="transmembrane region" description="Helical" evidence="6">
    <location>
        <begin position="255"/>
        <end position="271"/>
    </location>
</feature>
<keyword evidence="3 6" id="KW-0812">Transmembrane</keyword>
<dbReference type="Proteomes" id="UP001565236">
    <property type="component" value="Unassembled WGS sequence"/>
</dbReference>
<evidence type="ECO:0000256" key="5">
    <source>
        <dbReference type="ARBA" id="ARBA00023136"/>
    </source>
</evidence>
<dbReference type="Pfam" id="PF02361">
    <property type="entry name" value="CbiQ"/>
    <property type="match status" value="1"/>
</dbReference>